<evidence type="ECO:0000313" key="1">
    <source>
        <dbReference type="EMBL" id="MBC2601181.1"/>
    </source>
</evidence>
<evidence type="ECO:0000313" key="3">
    <source>
        <dbReference type="EMBL" id="MBC2601233.1"/>
    </source>
</evidence>
<dbReference type="EMBL" id="JACHVA010000048">
    <property type="protein sequence ID" value="MBC2601233.1"/>
    <property type="molecule type" value="Genomic_DNA"/>
</dbReference>
<evidence type="ECO:0000313" key="4">
    <source>
        <dbReference type="EMBL" id="MBC2601234.1"/>
    </source>
</evidence>
<dbReference type="RefSeq" id="WP_185691907.1">
    <property type="nucleotide sequence ID" value="NZ_JACHVA010000047.1"/>
</dbReference>
<organism evidence="3 5">
    <name type="scientific">Puniceicoccus vermicola</name>
    <dbReference type="NCBI Taxonomy" id="388746"/>
    <lineage>
        <taxon>Bacteria</taxon>
        <taxon>Pseudomonadati</taxon>
        <taxon>Verrucomicrobiota</taxon>
        <taxon>Opitutia</taxon>
        <taxon>Puniceicoccales</taxon>
        <taxon>Puniceicoccaceae</taxon>
        <taxon>Puniceicoccus</taxon>
    </lineage>
</organism>
<accession>A0A7X1E3R6</accession>
<evidence type="ECO:0000313" key="2">
    <source>
        <dbReference type="EMBL" id="MBC2601230.1"/>
    </source>
</evidence>
<dbReference type="EMBL" id="JACHVA010000047">
    <property type="protein sequence ID" value="MBC2601181.1"/>
    <property type="molecule type" value="Genomic_DNA"/>
</dbReference>
<comment type="caution">
    <text evidence="3">The sequence shown here is derived from an EMBL/GenBank/DDBJ whole genome shotgun (WGS) entry which is preliminary data.</text>
</comment>
<dbReference type="Proteomes" id="UP000525652">
    <property type="component" value="Unassembled WGS sequence"/>
</dbReference>
<gene>
    <name evidence="1" type="ORF">H5P30_05270</name>
    <name evidence="2" type="ORF">H5P30_05515</name>
    <name evidence="3" type="ORF">H5P30_05530</name>
    <name evidence="4" type="ORF">H5P30_05535</name>
</gene>
<name>A0A7X1E3R6_9BACT</name>
<evidence type="ECO:0000313" key="5">
    <source>
        <dbReference type="Proteomes" id="UP000525652"/>
    </source>
</evidence>
<protein>
    <submittedName>
        <fullName evidence="3">DUF4926 domain-containing protein</fullName>
    </submittedName>
</protein>
<dbReference type="AlphaFoldDB" id="A0A7X1E3R6"/>
<dbReference type="Pfam" id="PF16277">
    <property type="entry name" value="DUF4926"/>
    <property type="match status" value="1"/>
</dbReference>
<keyword evidence="5" id="KW-1185">Reference proteome</keyword>
<proteinExistence type="predicted"/>
<dbReference type="InterPro" id="IPR032568">
    <property type="entry name" value="DUF4926"/>
</dbReference>
<reference evidence="3 5" key="1">
    <citation type="submission" date="2020-07" db="EMBL/GenBank/DDBJ databases">
        <authorList>
            <person name="Feng X."/>
        </authorList>
    </citation>
    <scope>NUCLEOTIDE SEQUENCE [LARGE SCALE GENOMIC DNA]</scope>
    <source>
        <strain evidence="3 5">JCM14086</strain>
    </source>
</reference>
<dbReference type="EMBL" id="JACHVA010000049">
    <property type="protein sequence ID" value="MBC2601234.1"/>
    <property type="molecule type" value="Genomic_DNA"/>
</dbReference>
<dbReference type="EMBL" id="JACHVA010000048">
    <property type="protein sequence ID" value="MBC2601230.1"/>
    <property type="molecule type" value="Genomic_DNA"/>
</dbReference>
<sequence>MEDAIQLLDVVALLHDCGEHDLIAGQVGTVVEVLAPGVFEVEFSDEDGRTYAMVALKESELMELHYSPVAA</sequence>